<dbReference type="PANTHER" id="PTHR36973">
    <property type="entry name" value="SLL1456 PROTEIN-RELATED"/>
    <property type="match status" value="1"/>
</dbReference>
<dbReference type="Pfam" id="PF05050">
    <property type="entry name" value="Methyltransf_21"/>
    <property type="match status" value="1"/>
</dbReference>
<dbReference type="AlphaFoldDB" id="A0A9J7AQ46"/>
<dbReference type="Proteomes" id="UP001060336">
    <property type="component" value="Chromosome"/>
</dbReference>
<dbReference type="GO" id="GO:0032259">
    <property type="term" value="P:methylation"/>
    <property type="evidence" value="ECO:0007669"/>
    <property type="project" value="UniProtKB-KW"/>
</dbReference>
<dbReference type="Gene3D" id="3.40.50.150">
    <property type="entry name" value="Vaccinia Virus protein VP39"/>
    <property type="match status" value="1"/>
</dbReference>
<keyword evidence="3" id="KW-1185">Reference proteome</keyword>
<dbReference type="RefSeq" id="WP_257768237.1">
    <property type="nucleotide sequence ID" value="NZ_CP102480.1"/>
</dbReference>
<protein>
    <submittedName>
        <fullName evidence="2">FkbM family methyltransferase</fullName>
    </submittedName>
</protein>
<evidence type="ECO:0000313" key="2">
    <source>
        <dbReference type="EMBL" id="UUX49520.1"/>
    </source>
</evidence>
<sequence length="284" mass="31528">MKHPRPSLTELLDFKTRINVVDIGANPHGGSALPPYQGMLERGLVHLVGFEPNPEALALLEAEKSVDETYLPHAVFDGSVQTLNLCHASGMTSLFEPNEAVLNGFHGFSEWGKVIGREEIETVRLDDVSEIEELDFLKIDIQGAELEVFRNGTEKLAGCLVIQTEVEFLEMYRGQPLFADVDQFLRGLGFMLHRFEDLTSRAVKPLVVNNDPYAGVGQVLWADAIYIRDFTRFAELGAGKLLKLALILHDVYGSFDLALRALLVRDAMLGTDLGKLYLEKLSNG</sequence>
<dbReference type="InterPro" id="IPR029063">
    <property type="entry name" value="SAM-dependent_MTases_sf"/>
</dbReference>
<keyword evidence="2" id="KW-0489">Methyltransferase</keyword>
<dbReference type="KEGG" id="naci:NUH88_19235"/>
<name>A0A9J7AQ46_9PROT</name>
<dbReference type="NCBIfam" id="TIGR01444">
    <property type="entry name" value="fkbM_fam"/>
    <property type="match status" value="1"/>
</dbReference>
<dbReference type="InterPro" id="IPR006342">
    <property type="entry name" value="FkbM_mtfrase"/>
</dbReference>
<reference evidence="2" key="1">
    <citation type="submission" date="2022-08" db="EMBL/GenBank/DDBJ databases">
        <title>Nisaea acidiphila sp. nov., isolated from a marine algal debris and emended description of the genus Nisaea Urios et al. 2008.</title>
        <authorList>
            <person name="Kwon K."/>
        </authorList>
    </citation>
    <scope>NUCLEOTIDE SEQUENCE</scope>
    <source>
        <strain evidence="2">MEBiC11861</strain>
    </source>
</reference>
<accession>A0A9J7AQ46</accession>
<dbReference type="EMBL" id="CP102480">
    <property type="protein sequence ID" value="UUX49520.1"/>
    <property type="molecule type" value="Genomic_DNA"/>
</dbReference>
<gene>
    <name evidence="2" type="ORF">NUH88_19235</name>
</gene>
<dbReference type="PANTHER" id="PTHR36973:SF4">
    <property type="entry name" value="NODULATION PROTEIN"/>
    <property type="match status" value="1"/>
</dbReference>
<dbReference type="InterPro" id="IPR053188">
    <property type="entry name" value="FkbM_Methyltransferase"/>
</dbReference>
<feature type="domain" description="Methyltransferase FkbM" evidence="1">
    <location>
        <begin position="22"/>
        <end position="190"/>
    </location>
</feature>
<organism evidence="2 3">
    <name type="scientific">Nisaea acidiphila</name>
    <dbReference type="NCBI Taxonomy" id="1862145"/>
    <lineage>
        <taxon>Bacteria</taxon>
        <taxon>Pseudomonadati</taxon>
        <taxon>Pseudomonadota</taxon>
        <taxon>Alphaproteobacteria</taxon>
        <taxon>Rhodospirillales</taxon>
        <taxon>Thalassobaculaceae</taxon>
        <taxon>Nisaea</taxon>
    </lineage>
</organism>
<dbReference type="SUPFAM" id="SSF53335">
    <property type="entry name" value="S-adenosyl-L-methionine-dependent methyltransferases"/>
    <property type="match status" value="1"/>
</dbReference>
<keyword evidence="2" id="KW-0808">Transferase</keyword>
<evidence type="ECO:0000313" key="3">
    <source>
        <dbReference type="Proteomes" id="UP001060336"/>
    </source>
</evidence>
<evidence type="ECO:0000259" key="1">
    <source>
        <dbReference type="Pfam" id="PF05050"/>
    </source>
</evidence>
<dbReference type="GO" id="GO:0008171">
    <property type="term" value="F:O-methyltransferase activity"/>
    <property type="evidence" value="ECO:0007669"/>
    <property type="project" value="TreeGrafter"/>
</dbReference>
<proteinExistence type="predicted"/>